<evidence type="ECO:0000313" key="3">
    <source>
        <dbReference type="EMBL" id="OEE40937.1"/>
    </source>
</evidence>
<dbReference type="InterPro" id="IPR038729">
    <property type="entry name" value="Rad50/SbcC_AAA"/>
</dbReference>
<dbReference type="Pfam" id="PF13476">
    <property type="entry name" value="AAA_23"/>
    <property type="match status" value="1"/>
</dbReference>
<dbReference type="Proteomes" id="UP000094808">
    <property type="component" value="Unassembled WGS sequence"/>
</dbReference>
<dbReference type="InterPro" id="IPR027417">
    <property type="entry name" value="P-loop_NTPase"/>
</dbReference>
<dbReference type="PANTHER" id="PTHR32114">
    <property type="entry name" value="ABC TRANSPORTER ABCH.3"/>
    <property type="match status" value="1"/>
</dbReference>
<comment type="caution">
    <text evidence="3">The sequence shown here is derived from an EMBL/GenBank/DDBJ whole genome shotgun (WGS) entry which is preliminary data.</text>
</comment>
<feature type="coiled-coil region" evidence="1">
    <location>
        <begin position="482"/>
        <end position="523"/>
    </location>
</feature>
<dbReference type="AlphaFoldDB" id="A0A853R8S4"/>
<dbReference type="EMBL" id="AJYS02000052">
    <property type="protein sequence ID" value="OEE40937.1"/>
    <property type="molecule type" value="Genomic_DNA"/>
</dbReference>
<name>A0A853R8S4_9VIBR</name>
<accession>A0A853R8S4</accession>
<gene>
    <name evidence="3" type="ORF">A1QS_13820</name>
</gene>
<evidence type="ECO:0000313" key="4">
    <source>
        <dbReference type="Proteomes" id="UP000094808"/>
    </source>
</evidence>
<protein>
    <recommendedName>
        <fullName evidence="2">Rad50/SbcC-type AAA domain-containing protein</fullName>
    </recommendedName>
</protein>
<keyword evidence="1" id="KW-0175">Coiled coil</keyword>
<proteinExistence type="predicted"/>
<dbReference type="Gene3D" id="3.40.50.300">
    <property type="entry name" value="P-loop containing nucleotide triphosphate hydrolases"/>
    <property type="match status" value="1"/>
</dbReference>
<sequence>MKFNQLFVTLSATDNQDYGYRIPFSPGLNIIRGDNSSGKSTFVNSLIYALGMEEIIGSKGSAALPYALKDRFDLDGEEKRVVSSTVYLELENKQGQIITLKRAIKSEAVDTKLIQIIEGAYLTNESLSNFRSQYTFLHDAGSAQDEHRGFFAYLEKFLGFELPSLSDNKGKETKLYLQSVFSALLIEQKRGWTDYIANIPYYGVSGMREKVASFLLDLDSFRNTKKLNELQSQRARVLSEWSEAATEIKVSVENKDLSVSGVSKAPSVEFDPKLVTIGERVGLEVKPFEQVKAELNQEMYEVVKNEKAQLSDDSPDLVAKIELVQDRIDELLLMQGMCGSQIKINESQLGQYKESLESIEKDLKGNKLTRKLVKFGVDEAELDFAKGRCHTCLNLIDDILISPDSVAMPMSLEENITHLDNQKKMTKSLIDGLQKTIERDKGQLLTINREVTKFRKELISLKRDIKSTNSIKEADIRKKIVIENRQTELKKLEEIVKGHLETLTSLAKNYKKLNSEIASLSKHSFTGNDWGKINAFSTEFKSLASKFGYRSAEVDEIEVKPGTLLPYLSDIELREQLETPTELQKKQSASVADIKSDSSASDFVRLIWSYLIALYKASASQGGNHPGLILFDEPAQHSMSTKSVNQMLDTLAKTRGLQSIVAASFDENEDTFNSSVAGLSENSFELVRLPRKVIVRLESSSLNA</sequence>
<organism evidence="3 4">
    <name type="scientific">Vibrio ordalii FS-238</name>
    <dbReference type="NCBI Taxonomy" id="617133"/>
    <lineage>
        <taxon>Bacteria</taxon>
        <taxon>Pseudomonadati</taxon>
        <taxon>Pseudomonadota</taxon>
        <taxon>Gammaproteobacteria</taxon>
        <taxon>Vibrionales</taxon>
        <taxon>Vibrionaceae</taxon>
        <taxon>Vibrio</taxon>
    </lineage>
</organism>
<evidence type="ECO:0000256" key="1">
    <source>
        <dbReference type="SAM" id="Coils"/>
    </source>
</evidence>
<keyword evidence="4" id="KW-1185">Reference proteome</keyword>
<evidence type="ECO:0000259" key="2">
    <source>
        <dbReference type="Pfam" id="PF13476"/>
    </source>
</evidence>
<dbReference type="RefSeq" id="WP_017045815.1">
    <property type="nucleotide sequence ID" value="NZ_AJYS02000052.1"/>
</dbReference>
<dbReference type="PANTHER" id="PTHR32114:SF2">
    <property type="entry name" value="ABC TRANSPORTER ABCH.3"/>
    <property type="match status" value="1"/>
</dbReference>
<dbReference type="SUPFAM" id="SSF52540">
    <property type="entry name" value="P-loop containing nucleoside triphosphate hydrolases"/>
    <property type="match status" value="1"/>
</dbReference>
<reference evidence="3 4" key="1">
    <citation type="journal article" date="2012" name="Science">
        <title>Ecological populations of bacteria act as socially cohesive units of antibiotic production and resistance.</title>
        <authorList>
            <person name="Cordero O.X."/>
            <person name="Wildschutte H."/>
            <person name="Kirkup B."/>
            <person name="Proehl S."/>
            <person name="Ngo L."/>
            <person name="Hussain F."/>
            <person name="Le Roux F."/>
            <person name="Mincer T."/>
            <person name="Polz M.F."/>
        </authorList>
    </citation>
    <scope>NUCLEOTIDE SEQUENCE [LARGE SCALE GENOMIC DNA]</scope>
    <source>
        <strain evidence="3 4">FS-238</strain>
    </source>
</reference>
<feature type="domain" description="Rad50/SbcC-type AAA" evidence="2">
    <location>
        <begin position="22"/>
        <end position="132"/>
    </location>
</feature>